<feature type="domain" description="Shedu protein SduA C-terminal" evidence="1">
    <location>
        <begin position="179"/>
        <end position="354"/>
    </location>
</feature>
<organism evidence="2 3">
    <name type="scientific">Atlantibacter hermannii NBRC 105704</name>
    <dbReference type="NCBI Taxonomy" id="1115512"/>
    <lineage>
        <taxon>Bacteria</taxon>
        <taxon>Pseudomonadati</taxon>
        <taxon>Pseudomonadota</taxon>
        <taxon>Gammaproteobacteria</taxon>
        <taxon>Enterobacterales</taxon>
        <taxon>Enterobacteriaceae</taxon>
        <taxon>Atlantibacter</taxon>
    </lineage>
</organism>
<evidence type="ECO:0000259" key="1">
    <source>
        <dbReference type="Pfam" id="PF14082"/>
    </source>
</evidence>
<dbReference type="eggNOG" id="ENOG5032W0H">
    <property type="taxonomic scope" value="Bacteria"/>
</dbReference>
<accession>H5V5X2</accession>
<dbReference type="RefSeq" id="WP_002437651.1">
    <property type="nucleotide sequence ID" value="NZ_BAFF01000014.1"/>
</dbReference>
<dbReference type="EMBL" id="BAFF01000014">
    <property type="protein sequence ID" value="GAB53380.1"/>
    <property type="molecule type" value="Genomic_DNA"/>
</dbReference>
<sequence>MKISDFIFQYTPANMMRTDSLCRVRLFVNAEKLYALITDVGGKYCPASVINFIENIKEQLIERGYISESTILITHDEDTLSGYGSFDLVTFGRSNSARFHDSSLEKVSELLGCSHQELLDKTLKNRRLFDQLEQRHHLIRPFTRDTYIENYGVLSRRYKIKDNAITKSELAAFLADNPSERALAAFFKRDLAFFADLFAYPAEEYIVVPELKIEEGFVDYAILSGRSRMDVTLIEIKGANFDLMGSTGYRNFSYKTNEALQQVRGREGTIIRDYPRYRAYFHEIREAVETGNNRHQAFRGPKGKLEVDPDKDINIRLVVIAGRSQNDLEESIERHNLERHTSLPLRLESWDSLLNKISGDRNI</sequence>
<proteinExistence type="predicted"/>
<dbReference type="Pfam" id="PF14082">
    <property type="entry name" value="SduA_C"/>
    <property type="match status" value="1"/>
</dbReference>
<dbReference type="Proteomes" id="UP000010297">
    <property type="component" value="Unassembled WGS sequence"/>
</dbReference>
<dbReference type="GeneID" id="92830139"/>
<keyword evidence="3" id="KW-1185">Reference proteome</keyword>
<evidence type="ECO:0000313" key="3">
    <source>
        <dbReference type="Proteomes" id="UP000010297"/>
    </source>
</evidence>
<dbReference type="AlphaFoldDB" id="H5V5X2"/>
<comment type="caution">
    <text evidence="2">The sequence shown here is derived from an EMBL/GenBank/DDBJ whole genome shotgun (WGS) entry which is preliminary data.</text>
</comment>
<evidence type="ECO:0000313" key="2">
    <source>
        <dbReference type="EMBL" id="GAB53380.1"/>
    </source>
</evidence>
<reference evidence="2 3" key="1">
    <citation type="submission" date="2012-02" db="EMBL/GenBank/DDBJ databases">
        <title>Whole genome shotgun sequence of Escherichia hermannii NBRC 105704.</title>
        <authorList>
            <person name="Yoshida I."/>
            <person name="Hosoyama A."/>
            <person name="Tsuchikane K."/>
            <person name="Katsumata H."/>
            <person name="Yamazaki S."/>
            <person name="Fujita N."/>
        </authorList>
    </citation>
    <scope>NUCLEOTIDE SEQUENCE [LARGE SCALE GENOMIC DNA]</scope>
    <source>
        <strain evidence="2 3">NBRC 105704</strain>
    </source>
</reference>
<gene>
    <name evidence="2" type="ORF">EH105704_14_00820</name>
</gene>
<protein>
    <recommendedName>
        <fullName evidence="1">Shedu protein SduA C-terminal domain-containing protein</fullName>
    </recommendedName>
</protein>
<dbReference type="InterPro" id="IPR025359">
    <property type="entry name" value="SduA_C"/>
</dbReference>
<name>H5V5X2_ATLHE</name>